<dbReference type="PANTHER" id="PTHR13085:SF0">
    <property type="entry name" value="SIGNAL PEPTIDASE COMPLEX SUBUNIT 2"/>
    <property type="match status" value="1"/>
</dbReference>
<evidence type="ECO:0000313" key="10">
    <source>
        <dbReference type="EMBL" id="CAG5112233.1"/>
    </source>
</evidence>
<organism evidence="10 11">
    <name type="scientific">Oikopleura dioica</name>
    <name type="common">Tunicate</name>
    <dbReference type="NCBI Taxonomy" id="34765"/>
    <lineage>
        <taxon>Eukaryota</taxon>
        <taxon>Metazoa</taxon>
        <taxon>Chordata</taxon>
        <taxon>Tunicata</taxon>
        <taxon>Appendicularia</taxon>
        <taxon>Copelata</taxon>
        <taxon>Oikopleuridae</taxon>
        <taxon>Oikopleura</taxon>
    </lineage>
</organism>
<dbReference type="InterPro" id="IPR009582">
    <property type="entry name" value="Spc2/SPCS2"/>
</dbReference>
<keyword evidence="6 9" id="KW-1133">Transmembrane helix</keyword>
<evidence type="ECO:0000256" key="4">
    <source>
        <dbReference type="ARBA" id="ARBA00022692"/>
    </source>
</evidence>
<sequence>MSDFKVIKVDRFYSKAVKDGFDDIVRQIFNNRVEGEENFRYFDQRLLISTIAVLFSAFGCGYDYYDPYPNSKYVLATCSIMYFILTGLMQLYQWYVEKDIFLVFNEKVGKKNLRWEISSTIGKYDNIYKIEFKTINDQGAIQEYKAERCCSTFMDVNGQVLFQFLEEWIMKCRSEVKPEKKSN</sequence>
<proteinExistence type="inferred from homology"/>
<evidence type="ECO:0000256" key="3">
    <source>
        <dbReference type="ARBA" id="ARBA00017057"/>
    </source>
</evidence>
<dbReference type="EMBL" id="OU015567">
    <property type="protein sequence ID" value="CAG5112233.1"/>
    <property type="molecule type" value="Genomic_DNA"/>
</dbReference>
<comment type="function">
    <text evidence="8 9">Component of the signal peptidase complex (SPC) which catalyzes the cleavage of N-terminal signal sequences from nascent proteins as they are translocated into the lumen of the endoplasmic reticulum. Enhances the enzymatic activity of SPC and facilitates the interactions between different components of the translocation site.</text>
</comment>
<keyword evidence="5 9" id="KW-0256">Endoplasmic reticulum</keyword>
<comment type="similarity">
    <text evidence="2 9">Belongs to the SPCS2 family.</text>
</comment>
<comment type="subcellular location">
    <subcellularLocation>
        <location evidence="1 9">Endoplasmic reticulum membrane</location>
        <topology evidence="1 9">Multi-pass membrane protein</topology>
    </subcellularLocation>
</comment>
<evidence type="ECO:0000256" key="9">
    <source>
        <dbReference type="RuleBase" id="RU368033"/>
    </source>
</evidence>
<gene>
    <name evidence="10" type="ORF">OKIOD_LOCUS15237</name>
</gene>
<evidence type="ECO:0000313" key="11">
    <source>
        <dbReference type="Proteomes" id="UP001158576"/>
    </source>
</evidence>
<evidence type="ECO:0000256" key="1">
    <source>
        <dbReference type="ARBA" id="ARBA00004477"/>
    </source>
</evidence>
<feature type="transmembrane region" description="Helical" evidence="9">
    <location>
        <begin position="71"/>
        <end position="92"/>
    </location>
</feature>
<dbReference type="Pfam" id="PF06703">
    <property type="entry name" value="SPC25"/>
    <property type="match status" value="1"/>
</dbReference>
<keyword evidence="11" id="KW-1185">Reference proteome</keyword>
<keyword evidence="4 9" id="KW-0812">Transmembrane</keyword>
<feature type="transmembrane region" description="Helical" evidence="9">
    <location>
        <begin position="46"/>
        <end position="65"/>
    </location>
</feature>
<evidence type="ECO:0000256" key="5">
    <source>
        <dbReference type="ARBA" id="ARBA00022824"/>
    </source>
</evidence>
<protein>
    <recommendedName>
        <fullName evidence="3 9">Signal peptidase complex subunit 2</fullName>
    </recommendedName>
</protein>
<evidence type="ECO:0000256" key="2">
    <source>
        <dbReference type="ARBA" id="ARBA00007324"/>
    </source>
</evidence>
<accession>A0ABN7T373</accession>
<name>A0ABN7T373_OIKDI</name>
<dbReference type="PANTHER" id="PTHR13085">
    <property type="entry name" value="MICROSOMAL SIGNAL PEPTIDASE 25 KDA SUBUNIT"/>
    <property type="match status" value="1"/>
</dbReference>
<evidence type="ECO:0000256" key="6">
    <source>
        <dbReference type="ARBA" id="ARBA00022989"/>
    </source>
</evidence>
<evidence type="ECO:0000256" key="8">
    <source>
        <dbReference type="ARBA" id="ARBA00045608"/>
    </source>
</evidence>
<reference evidence="10 11" key="1">
    <citation type="submission" date="2021-04" db="EMBL/GenBank/DDBJ databases">
        <authorList>
            <person name="Bliznina A."/>
        </authorList>
    </citation>
    <scope>NUCLEOTIDE SEQUENCE [LARGE SCALE GENOMIC DNA]</scope>
</reference>
<evidence type="ECO:0000256" key="7">
    <source>
        <dbReference type="ARBA" id="ARBA00023136"/>
    </source>
</evidence>
<dbReference type="Proteomes" id="UP001158576">
    <property type="component" value="Chromosome 2"/>
</dbReference>
<keyword evidence="7 9" id="KW-0472">Membrane</keyword>